<dbReference type="Pfam" id="PF00487">
    <property type="entry name" value="FA_desaturase"/>
    <property type="match status" value="1"/>
</dbReference>
<name>A0ABZ0UTP9_9RICK</name>
<sequence length="401" mass="46443">MFNIFKNINLPAFFTLIIYPIILITLFIHYAANYQVGVIEITLIIVSYYGANISVGVGLHRLWSHNAFKINKFVEFILVMLSAGTLQGPALSWASNHYKHHTYTDKEEDPHSPLKFRNQVIGFLWAHIGWMLSGEGSYKSIDRLTMVKLGKNNLLKWQLKYYWQIAVFMNVILPMLIGYCIGGSLLSCYTAFLFIGIGRALQQQATFCVNSLCHFVGTKEYYKGTAGDIWWMALFLLGENWHNFHHAFPSDYRNGAKWYHFDVHKWIIFLMSKVGLAWDLDRTPEVRIQAKLNETNKYYIEWRKQQASVLQNKVDQLLEHLYVKLNELENSSICVKNQLKKSFADAQESLNKIAEQLRSSVQLPEKSSEKILKMVAEKLDNTEIIICKLYQTLDNFALKTS</sequence>
<keyword evidence="11" id="KW-0275">Fatty acid biosynthesis</keyword>
<accession>A0ABZ0UTP9</accession>
<evidence type="ECO:0000256" key="6">
    <source>
        <dbReference type="ARBA" id="ARBA00022989"/>
    </source>
</evidence>
<keyword evidence="3" id="KW-0444">Lipid biosynthesis</keyword>
<comment type="similarity">
    <text evidence="2">Belongs to the fatty acid desaturase type 2 family.</text>
</comment>
<evidence type="ECO:0000313" key="14">
    <source>
        <dbReference type="EMBL" id="WPY00353.1"/>
    </source>
</evidence>
<evidence type="ECO:0000256" key="7">
    <source>
        <dbReference type="ARBA" id="ARBA00023002"/>
    </source>
</evidence>
<keyword evidence="15" id="KW-1185">Reference proteome</keyword>
<protein>
    <submittedName>
        <fullName evidence="14">Acyl-CoA desaturase</fullName>
    </submittedName>
</protein>
<dbReference type="InterPro" id="IPR005804">
    <property type="entry name" value="FA_desaturase_dom"/>
</dbReference>
<keyword evidence="6 12" id="KW-1133">Transmembrane helix</keyword>
<evidence type="ECO:0000256" key="2">
    <source>
        <dbReference type="ARBA" id="ARBA00008749"/>
    </source>
</evidence>
<evidence type="ECO:0000256" key="8">
    <source>
        <dbReference type="ARBA" id="ARBA00023004"/>
    </source>
</evidence>
<evidence type="ECO:0000256" key="9">
    <source>
        <dbReference type="ARBA" id="ARBA00023098"/>
    </source>
</evidence>
<evidence type="ECO:0000313" key="15">
    <source>
        <dbReference type="Proteomes" id="UP001326613"/>
    </source>
</evidence>
<dbReference type="EMBL" id="CP112932">
    <property type="protein sequence ID" value="WPY00353.1"/>
    <property type="molecule type" value="Genomic_DNA"/>
</dbReference>
<keyword evidence="5" id="KW-0276">Fatty acid metabolism</keyword>
<evidence type="ECO:0000256" key="3">
    <source>
        <dbReference type="ARBA" id="ARBA00022516"/>
    </source>
</evidence>
<evidence type="ECO:0000256" key="1">
    <source>
        <dbReference type="ARBA" id="ARBA00004141"/>
    </source>
</evidence>
<keyword evidence="8" id="KW-0408">Iron</keyword>
<dbReference type="InterPro" id="IPR015876">
    <property type="entry name" value="Acyl-CoA_DS"/>
</dbReference>
<dbReference type="Proteomes" id="UP001326613">
    <property type="component" value="Chromosome"/>
</dbReference>
<dbReference type="PANTHER" id="PTHR11351">
    <property type="entry name" value="ACYL-COA DESATURASE"/>
    <property type="match status" value="1"/>
</dbReference>
<evidence type="ECO:0000256" key="10">
    <source>
        <dbReference type="ARBA" id="ARBA00023136"/>
    </source>
</evidence>
<dbReference type="PRINTS" id="PR00075">
    <property type="entry name" value="FACDDSATRASE"/>
</dbReference>
<feature type="transmembrane region" description="Helical" evidence="12">
    <location>
        <begin position="38"/>
        <end position="61"/>
    </location>
</feature>
<keyword evidence="9" id="KW-0443">Lipid metabolism</keyword>
<evidence type="ECO:0000259" key="13">
    <source>
        <dbReference type="Pfam" id="PF00487"/>
    </source>
</evidence>
<gene>
    <name evidence="14" type="ORF">Trichorick_00225</name>
</gene>
<dbReference type="PANTHER" id="PTHR11351:SF31">
    <property type="entry name" value="DESATURASE 1, ISOFORM A-RELATED"/>
    <property type="match status" value="1"/>
</dbReference>
<organism evidence="14 15">
    <name type="scientific">Candidatus Trichorickettsia mobilis</name>
    <dbReference type="NCBI Taxonomy" id="1346319"/>
    <lineage>
        <taxon>Bacteria</taxon>
        <taxon>Pseudomonadati</taxon>
        <taxon>Pseudomonadota</taxon>
        <taxon>Alphaproteobacteria</taxon>
        <taxon>Rickettsiales</taxon>
        <taxon>Rickettsiaceae</taxon>
        <taxon>Rickettsieae</taxon>
        <taxon>Candidatus Trichorickettsia</taxon>
    </lineage>
</organism>
<feature type="transmembrane region" description="Helical" evidence="12">
    <location>
        <begin position="73"/>
        <end position="94"/>
    </location>
</feature>
<keyword evidence="10 12" id="KW-0472">Membrane</keyword>
<dbReference type="CDD" id="cd03505">
    <property type="entry name" value="Delta9-FADS-like"/>
    <property type="match status" value="1"/>
</dbReference>
<feature type="transmembrane region" description="Helical" evidence="12">
    <location>
        <begin position="161"/>
        <end position="194"/>
    </location>
</feature>
<keyword evidence="7" id="KW-0560">Oxidoreductase</keyword>
<reference evidence="14 15" key="1">
    <citation type="submission" date="2022-10" db="EMBL/GenBank/DDBJ databases">
        <title>Host association and intracellularity evolved multiple times independently in the Rickettsiales.</title>
        <authorList>
            <person name="Castelli M."/>
            <person name="Nardi T."/>
            <person name="Gammuto L."/>
            <person name="Bellinzona G."/>
            <person name="Sabaneyeva E."/>
            <person name="Potekhin A."/>
            <person name="Serra V."/>
            <person name="Petroni G."/>
            <person name="Sassera D."/>
        </authorList>
    </citation>
    <scope>NUCLEOTIDE SEQUENCE [LARGE SCALE GENOMIC DNA]</scope>
    <source>
        <strain evidence="14 15">Kr 154-4</strain>
    </source>
</reference>
<keyword evidence="4 12" id="KW-0812">Transmembrane</keyword>
<evidence type="ECO:0000256" key="12">
    <source>
        <dbReference type="SAM" id="Phobius"/>
    </source>
</evidence>
<proteinExistence type="inferred from homology"/>
<evidence type="ECO:0000256" key="5">
    <source>
        <dbReference type="ARBA" id="ARBA00022832"/>
    </source>
</evidence>
<evidence type="ECO:0000256" key="4">
    <source>
        <dbReference type="ARBA" id="ARBA00022692"/>
    </source>
</evidence>
<feature type="transmembrane region" description="Helical" evidence="12">
    <location>
        <begin position="12"/>
        <end position="32"/>
    </location>
</feature>
<feature type="domain" description="Fatty acid desaturase" evidence="13">
    <location>
        <begin position="50"/>
        <end position="262"/>
    </location>
</feature>
<comment type="subcellular location">
    <subcellularLocation>
        <location evidence="1">Membrane</location>
        <topology evidence="1">Multi-pass membrane protein</topology>
    </subcellularLocation>
</comment>
<evidence type="ECO:0000256" key="11">
    <source>
        <dbReference type="ARBA" id="ARBA00023160"/>
    </source>
</evidence>